<evidence type="ECO:0000256" key="5">
    <source>
        <dbReference type="ARBA" id="ARBA00023163"/>
    </source>
</evidence>
<protein>
    <recommendedName>
        <fullName evidence="7">Mediator of RNA polymerase II transcription subunit 31</fullName>
    </recommendedName>
</protein>
<evidence type="ECO:0000256" key="1">
    <source>
        <dbReference type="ARBA" id="ARBA00004123"/>
    </source>
</evidence>
<dbReference type="Gene3D" id="1.10.10.1340">
    <property type="entry name" value="Mediator of RNA polymerase II, submodule Med31 (Soh1)"/>
    <property type="match status" value="1"/>
</dbReference>
<comment type="similarity">
    <text evidence="2 7">Belongs to the Mediator complex subunit 31 family.</text>
</comment>
<gene>
    <name evidence="8" type="ORF">RS030_213348</name>
</gene>
<evidence type="ECO:0000256" key="2">
    <source>
        <dbReference type="ARBA" id="ARBA00006378"/>
    </source>
</evidence>
<comment type="subunit">
    <text evidence="7">Component of the Mediator complex.</text>
</comment>
<keyword evidence="3 7" id="KW-0805">Transcription regulation</keyword>
<keyword evidence="4 7" id="KW-0010">Activator</keyword>
<dbReference type="InterPro" id="IPR008831">
    <property type="entry name" value="Mediator_Med31"/>
</dbReference>
<accession>A0AAV9XXY0</accession>
<proteinExistence type="inferred from homology"/>
<evidence type="ECO:0000313" key="8">
    <source>
        <dbReference type="EMBL" id="KAK6589364.1"/>
    </source>
</evidence>
<dbReference type="InterPro" id="IPR038089">
    <property type="entry name" value="Med31_sf"/>
</dbReference>
<comment type="function">
    <text evidence="7">Component of the Mediator complex, a coactivator involved in the regulated transcription of nearly all RNA polymerase II-dependent genes. Mediator functions as a bridge to convey information from gene-specific regulatory proteins to the basal RNA polymerase II transcription machinery. Mediator is recruited to promoters by direct interactions with regulatory proteins and serves as a scaffold for the assembly of a functional preinitiation complex with RNA polymerase II and the general transcription factors.</text>
</comment>
<name>A0AAV9XXY0_9CRYT</name>
<sequence length="124" mass="15563">MLTENRGQFKIEDDDENLRFMFELEFVQCLSNPDYLQWLSKEGYFEDKSFVRYLKYLLYWSEFPYVKYISYPYCIRMLRLLQDESFRKSLENEEVIQMIRHQQTFQWIYSDLKKDDVNYDYMLL</sequence>
<evidence type="ECO:0000313" key="9">
    <source>
        <dbReference type="Proteomes" id="UP001311799"/>
    </source>
</evidence>
<dbReference type="EMBL" id="JAWDEY010000013">
    <property type="protein sequence ID" value="KAK6589364.1"/>
    <property type="molecule type" value="Genomic_DNA"/>
</dbReference>
<comment type="caution">
    <text evidence="8">The sequence shown here is derived from an EMBL/GenBank/DDBJ whole genome shotgun (WGS) entry which is preliminary data.</text>
</comment>
<evidence type="ECO:0000256" key="6">
    <source>
        <dbReference type="ARBA" id="ARBA00023242"/>
    </source>
</evidence>
<evidence type="ECO:0000256" key="4">
    <source>
        <dbReference type="ARBA" id="ARBA00023159"/>
    </source>
</evidence>
<organism evidence="8 9">
    <name type="scientific">Cryptosporidium xiaoi</name>
    <dbReference type="NCBI Taxonomy" id="659607"/>
    <lineage>
        <taxon>Eukaryota</taxon>
        <taxon>Sar</taxon>
        <taxon>Alveolata</taxon>
        <taxon>Apicomplexa</taxon>
        <taxon>Conoidasida</taxon>
        <taxon>Coccidia</taxon>
        <taxon>Eucoccidiorida</taxon>
        <taxon>Eimeriorina</taxon>
        <taxon>Cryptosporidiidae</taxon>
        <taxon>Cryptosporidium</taxon>
    </lineage>
</organism>
<keyword evidence="5 7" id="KW-0804">Transcription</keyword>
<comment type="subcellular location">
    <subcellularLocation>
        <location evidence="1 7">Nucleus</location>
    </subcellularLocation>
</comment>
<dbReference type="GO" id="GO:0016592">
    <property type="term" value="C:mediator complex"/>
    <property type="evidence" value="ECO:0007669"/>
    <property type="project" value="InterPro"/>
</dbReference>
<keyword evidence="6 7" id="KW-0539">Nucleus</keyword>
<dbReference type="AlphaFoldDB" id="A0AAV9XXY0"/>
<reference evidence="8 9" key="1">
    <citation type="submission" date="2023-10" db="EMBL/GenBank/DDBJ databases">
        <title>Comparative genomics analysis reveals potential genetic determinants of host preference in Cryptosporidium xiaoi.</title>
        <authorList>
            <person name="Xiao L."/>
            <person name="Li J."/>
        </authorList>
    </citation>
    <scope>NUCLEOTIDE SEQUENCE [LARGE SCALE GENOMIC DNA]</scope>
    <source>
        <strain evidence="8 9">52996</strain>
    </source>
</reference>
<dbReference type="GO" id="GO:0006355">
    <property type="term" value="P:regulation of DNA-templated transcription"/>
    <property type="evidence" value="ECO:0007669"/>
    <property type="project" value="InterPro"/>
</dbReference>
<keyword evidence="9" id="KW-1185">Reference proteome</keyword>
<dbReference type="PANTHER" id="PTHR13186">
    <property type="entry name" value="MEDIATOR OF RNA POLYMERASE II TRANSCRIPTION SUBUNIT 31"/>
    <property type="match status" value="1"/>
</dbReference>
<evidence type="ECO:0000256" key="7">
    <source>
        <dbReference type="RuleBase" id="RU364129"/>
    </source>
</evidence>
<evidence type="ECO:0000256" key="3">
    <source>
        <dbReference type="ARBA" id="ARBA00023015"/>
    </source>
</evidence>
<dbReference type="Pfam" id="PF05669">
    <property type="entry name" value="Med31"/>
    <property type="match status" value="1"/>
</dbReference>
<dbReference type="Proteomes" id="UP001311799">
    <property type="component" value="Unassembled WGS sequence"/>
</dbReference>
<dbReference type="GO" id="GO:0003712">
    <property type="term" value="F:transcription coregulator activity"/>
    <property type="evidence" value="ECO:0007669"/>
    <property type="project" value="InterPro"/>
</dbReference>